<dbReference type="Gramene" id="evm.model.04.1448">
    <property type="protein sequence ID" value="cds.evm.model.04.1448"/>
    <property type="gene ID" value="evm.TU.04.1448"/>
</dbReference>
<proteinExistence type="predicted"/>
<reference evidence="1" key="2">
    <citation type="submission" date="2021-03" db="UniProtKB">
        <authorList>
            <consortium name="EnsemblPlants"/>
        </authorList>
    </citation>
    <scope>IDENTIFICATION</scope>
</reference>
<dbReference type="AlphaFoldDB" id="A0A803PD42"/>
<name>A0A803PD42_CANSA</name>
<accession>A0A803PD42</accession>
<sequence>MAIVYLKKAIDDCTPLSLPIGISPSLLPPSPPTSPHDLRLSIASSSQSPVPFIPSVTPPISHHFVITHISPSSGHSLLVPVPESSLALSQP</sequence>
<evidence type="ECO:0000313" key="1">
    <source>
        <dbReference type="EnsemblPlants" id="cds.evm.model.04.1448"/>
    </source>
</evidence>
<keyword evidence="2" id="KW-1185">Reference proteome</keyword>
<reference evidence="1" key="1">
    <citation type="submission" date="2018-11" db="EMBL/GenBank/DDBJ databases">
        <authorList>
            <person name="Grassa J C."/>
        </authorList>
    </citation>
    <scope>NUCLEOTIDE SEQUENCE [LARGE SCALE GENOMIC DNA]</scope>
</reference>
<dbReference type="Proteomes" id="UP000596661">
    <property type="component" value="Chromosome 4"/>
</dbReference>
<evidence type="ECO:0000313" key="2">
    <source>
        <dbReference type="Proteomes" id="UP000596661"/>
    </source>
</evidence>
<dbReference type="EMBL" id="UZAU01000389">
    <property type="status" value="NOT_ANNOTATED_CDS"/>
    <property type="molecule type" value="Genomic_DNA"/>
</dbReference>
<organism evidence="1 2">
    <name type="scientific">Cannabis sativa</name>
    <name type="common">Hemp</name>
    <name type="synonym">Marijuana</name>
    <dbReference type="NCBI Taxonomy" id="3483"/>
    <lineage>
        <taxon>Eukaryota</taxon>
        <taxon>Viridiplantae</taxon>
        <taxon>Streptophyta</taxon>
        <taxon>Embryophyta</taxon>
        <taxon>Tracheophyta</taxon>
        <taxon>Spermatophyta</taxon>
        <taxon>Magnoliopsida</taxon>
        <taxon>eudicotyledons</taxon>
        <taxon>Gunneridae</taxon>
        <taxon>Pentapetalae</taxon>
        <taxon>rosids</taxon>
        <taxon>fabids</taxon>
        <taxon>Rosales</taxon>
        <taxon>Cannabaceae</taxon>
        <taxon>Cannabis</taxon>
    </lineage>
</organism>
<dbReference type="EnsemblPlants" id="evm.model.04.1448">
    <property type="protein sequence ID" value="cds.evm.model.04.1448"/>
    <property type="gene ID" value="evm.TU.04.1448"/>
</dbReference>
<protein>
    <submittedName>
        <fullName evidence="1">Uncharacterized protein</fullName>
    </submittedName>
</protein>